<gene>
    <name evidence="1" type="ORF">AVEN_261294_1</name>
</gene>
<dbReference type="Proteomes" id="UP000499080">
    <property type="component" value="Unassembled WGS sequence"/>
</dbReference>
<proteinExistence type="predicted"/>
<evidence type="ECO:0000313" key="1">
    <source>
        <dbReference type="EMBL" id="GBO13235.1"/>
    </source>
</evidence>
<sequence length="165" mass="18934">MTSSINRSYIDRRQISRWSRYTILSSSNPSMLSDILQSFREANIQLARLKLSRFQWINALLNAAWCPKRFTSSAADKTQRRLLQNSIHNHPSALLIWSLRRIRDVMESSQCIQAYPLLIEISEGFSSPCLLRQVRGPGRAAVNHLIPIKNIFNPRLIAEEATPCL</sequence>
<keyword evidence="2" id="KW-1185">Reference proteome</keyword>
<reference evidence="1 2" key="1">
    <citation type="journal article" date="2019" name="Sci. Rep.">
        <title>Orb-weaving spider Araneus ventricosus genome elucidates the spidroin gene catalogue.</title>
        <authorList>
            <person name="Kono N."/>
            <person name="Nakamura H."/>
            <person name="Ohtoshi R."/>
            <person name="Moran D.A.P."/>
            <person name="Shinohara A."/>
            <person name="Yoshida Y."/>
            <person name="Fujiwara M."/>
            <person name="Mori M."/>
            <person name="Tomita M."/>
            <person name="Arakawa K."/>
        </authorList>
    </citation>
    <scope>NUCLEOTIDE SEQUENCE [LARGE SCALE GENOMIC DNA]</scope>
</reference>
<comment type="caution">
    <text evidence="1">The sequence shown here is derived from an EMBL/GenBank/DDBJ whole genome shotgun (WGS) entry which is preliminary data.</text>
</comment>
<dbReference type="EMBL" id="BGPR01037595">
    <property type="protein sequence ID" value="GBO13235.1"/>
    <property type="molecule type" value="Genomic_DNA"/>
</dbReference>
<name>A0A4Y2UJH7_ARAVE</name>
<accession>A0A4Y2UJH7</accession>
<evidence type="ECO:0000313" key="2">
    <source>
        <dbReference type="Proteomes" id="UP000499080"/>
    </source>
</evidence>
<protein>
    <submittedName>
        <fullName evidence="1">Uncharacterized protein</fullName>
    </submittedName>
</protein>
<organism evidence="1 2">
    <name type="scientific">Araneus ventricosus</name>
    <name type="common">Orbweaver spider</name>
    <name type="synonym">Epeira ventricosa</name>
    <dbReference type="NCBI Taxonomy" id="182803"/>
    <lineage>
        <taxon>Eukaryota</taxon>
        <taxon>Metazoa</taxon>
        <taxon>Ecdysozoa</taxon>
        <taxon>Arthropoda</taxon>
        <taxon>Chelicerata</taxon>
        <taxon>Arachnida</taxon>
        <taxon>Araneae</taxon>
        <taxon>Araneomorphae</taxon>
        <taxon>Entelegynae</taxon>
        <taxon>Araneoidea</taxon>
        <taxon>Araneidae</taxon>
        <taxon>Araneus</taxon>
    </lineage>
</organism>
<dbReference type="AlphaFoldDB" id="A0A4Y2UJH7"/>